<reference evidence="1" key="1">
    <citation type="submission" date="2014-12" db="EMBL/GenBank/DDBJ databases">
        <title>Insight into the proteome of Arion vulgaris.</title>
        <authorList>
            <person name="Aradska J."/>
            <person name="Bulat T."/>
            <person name="Smidak R."/>
            <person name="Sarate P."/>
            <person name="Gangsoo J."/>
            <person name="Sialana F."/>
            <person name="Bilban M."/>
            <person name="Lubec G."/>
        </authorList>
    </citation>
    <scope>NUCLEOTIDE SEQUENCE</scope>
    <source>
        <tissue evidence="1">Skin</tissue>
    </source>
</reference>
<dbReference type="AlphaFoldDB" id="A0A0B6Y389"/>
<feature type="non-terminal residue" evidence="1">
    <location>
        <position position="1"/>
    </location>
</feature>
<name>A0A0B6Y389_9EUPU</name>
<protein>
    <submittedName>
        <fullName evidence="1">Uncharacterized protein</fullName>
    </submittedName>
</protein>
<organism evidence="1">
    <name type="scientific">Arion vulgaris</name>
    <dbReference type="NCBI Taxonomy" id="1028688"/>
    <lineage>
        <taxon>Eukaryota</taxon>
        <taxon>Metazoa</taxon>
        <taxon>Spiralia</taxon>
        <taxon>Lophotrochozoa</taxon>
        <taxon>Mollusca</taxon>
        <taxon>Gastropoda</taxon>
        <taxon>Heterobranchia</taxon>
        <taxon>Euthyneura</taxon>
        <taxon>Panpulmonata</taxon>
        <taxon>Eupulmonata</taxon>
        <taxon>Stylommatophora</taxon>
        <taxon>Helicina</taxon>
        <taxon>Arionoidea</taxon>
        <taxon>Arionidae</taxon>
        <taxon>Arion</taxon>
    </lineage>
</organism>
<evidence type="ECO:0000313" key="1">
    <source>
        <dbReference type="EMBL" id="CEK50558.1"/>
    </source>
</evidence>
<gene>
    <name evidence="1" type="primary">ORF11116</name>
</gene>
<sequence length="145" mass="16599">KVLWMDGEETCANMCSENHISAFNLSRQAPDGSDIPVDWYDLPVDVKYSMPYVSLTLLKQEQENISRELRRVPDMPKIPFPSTTVCVRALLHTSLMSPQLSAVDRQSYIKQLNDWATLFSITTHQQEETEELFSTAAVEYLADRN</sequence>
<proteinExistence type="predicted"/>
<accession>A0A0B6Y389</accession>
<dbReference type="EMBL" id="HACG01003693">
    <property type="protein sequence ID" value="CEK50558.1"/>
    <property type="molecule type" value="Transcribed_RNA"/>
</dbReference>